<reference evidence="1" key="1">
    <citation type="submission" date="2020-07" db="EMBL/GenBank/DDBJ databases">
        <title>Multicomponent nature underlies the extraordinary mechanical properties of spider dragline silk.</title>
        <authorList>
            <person name="Kono N."/>
            <person name="Nakamura H."/>
            <person name="Mori M."/>
            <person name="Yoshida Y."/>
            <person name="Ohtoshi R."/>
            <person name="Malay A.D."/>
            <person name="Moran D.A.P."/>
            <person name="Tomita M."/>
            <person name="Numata K."/>
            <person name="Arakawa K."/>
        </authorList>
    </citation>
    <scope>NUCLEOTIDE SEQUENCE</scope>
</reference>
<protein>
    <submittedName>
        <fullName evidence="1">Uncharacterized protein</fullName>
    </submittedName>
</protein>
<proteinExistence type="predicted"/>
<sequence>MCWLHQTLKLIQRFTIQLVNYANPNGARPFDKLPQFAERRGRAEYEGFITAVSYTGDGFECSLCCVKRTELSGGFPVSAVDRAGTTRQGRKGG</sequence>
<dbReference type="EMBL" id="BMAO01007787">
    <property type="protein sequence ID" value="GFR18522.1"/>
    <property type="molecule type" value="Genomic_DNA"/>
</dbReference>
<name>A0A8X6LS13_TRICU</name>
<dbReference type="OrthoDB" id="6407303at2759"/>
<accession>A0A8X6LS13</accession>
<keyword evidence="2" id="KW-1185">Reference proteome</keyword>
<comment type="caution">
    <text evidence="1">The sequence shown here is derived from an EMBL/GenBank/DDBJ whole genome shotgun (WGS) entry which is preliminary data.</text>
</comment>
<evidence type="ECO:0000313" key="1">
    <source>
        <dbReference type="EMBL" id="GFR18522.1"/>
    </source>
</evidence>
<organism evidence="1 2">
    <name type="scientific">Trichonephila clavata</name>
    <name type="common">Joro spider</name>
    <name type="synonym">Nephila clavata</name>
    <dbReference type="NCBI Taxonomy" id="2740835"/>
    <lineage>
        <taxon>Eukaryota</taxon>
        <taxon>Metazoa</taxon>
        <taxon>Ecdysozoa</taxon>
        <taxon>Arthropoda</taxon>
        <taxon>Chelicerata</taxon>
        <taxon>Arachnida</taxon>
        <taxon>Araneae</taxon>
        <taxon>Araneomorphae</taxon>
        <taxon>Entelegynae</taxon>
        <taxon>Araneoidea</taxon>
        <taxon>Nephilidae</taxon>
        <taxon>Trichonephila</taxon>
    </lineage>
</organism>
<dbReference type="Proteomes" id="UP000887116">
    <property type="component" value="Unassembled WGS sequence"/>
</dbReference>
<gene>
    <name evidence="1" type="ORF">TNCT_485711</name>
</gene>
<dbReference type="AlphaFoldDB" id="A0A8X6LS13"/>
<evidence type="ECO:0000313" key="2">
    <source>
        <dbReference type="Proteomes" id="UP000887116"/>
    </source>
</evidence>